<name>A0A941JUD0_9CHRO</name>
<dbReference type="Pfam" id="PF00294">
    <property type="entry name" value="PfkB"/>
    <property type="match status" value="1"/>
</dbReference>
<dbReference type="AlphaFoldDB" id="A0A941JUD0"/>
<keyword evidence="2" id="KW-0808">Transferase</keyword>
<accession>A0A941JUD0</accession>
<protein>
    <submittedName>
        <fullName evidence="2">Sugar kinase</fullName>
    </submittedName>
</protein>
<keyword evidence="2" id="KW-0418">Kinase</keyword>
<evidence type="ECO:0000259" key="1">
    <source>
        <dbReference type="Pfam" id="PF00294"/>
    </source>
</evidence>
<dbReference type="InterPro" id="IPR029056">
    <property type="entry name" value="Ribokinase-like"/>
</dbReference>
<dbReference type="Proteomes" id="UP000767446">
    <property type="component" value="Unassembled WGS sequence"/>
</dbReference>
<evidence type="ECO:0000313" key="3">
    <source>
        <dbReference type="Proteomes" id="UP000767446"/>
    </source>
</evidence>
<dbReference type="InterPro" id="IPR052562">
    <property type="entry name" value="Ketohexokinase-related"/>
</dbReference>
<dbReference type="CDD" id="cd01945">
    <property type="entry name" value="ribokinase_group_B"/>
    <property type="match status" value="1"/>
</dbReference>
<feature type="domain" description="Carbohydrate kinase PfkB" evidence="1">
    <location>
        <begin position="5"/>
        <end position="274"/>
    </location>
</feature>
<dbReference type="SUPFAM" id="SSF53613">
    <property type="entry name" value="Ribokinase-like"/>
    <property type="match status" value="1"/>
</dbReference>
<dbReference type="PANTHER" id="PTHR42774:SF3">
    <property type="entry name" value="KETOHEXOKINASE"/>
    <property type="match status" value="1"/>
</dbReference>
<dbReference type="Gene3D" id="3.40.1190.20">
    <property type="match status" value="1"/>
</dbReference>
<gene>
    <name evidence="2" type="ORF">DSM107014_00930</name>
</gene>
<sequence length="282" mass="30570">MKNGLFVGLASLDLIYLTAKMPEPNQKIVALEQNIAAGGPATNAAVTFNFLGNQGKLLAMIGNHPISNLIKADLNKYNLEVEDLDKKSLNSPPVSSIIVTQGTGERAVISVNATKSQANAAQIPDNILQGMDLILVDGHQMAVSKHIAQEAKQKNIPVIMDGGSWKPGFEKVLPLIDYALCSANFYPPQCHTFEEVFAYLEKAGIPHIAITRGEKPIEYRSEGIRGKLEVTQIQAVDTLGAGDIFHGAFCHYLFDYDFIEALGAASKIATRACEFFGSRPQI</sequence>
<dbReference type="InterPro" id="IPR011611">
    <property type="entry name" value="PfkB_dom"/>
</dbReference>
<comment type="caution">
    <text evidence="2">The sequence shown here is derived from an EMBL/GenBank/DDBJ whole genome shotgun (WGS) entry which is preliminary data.</text>
</comment>
<reference evidence="2" key="1">
    <citation type="submission" date="2021-02" db="EMBL/GenBank/DDBJ databases">
        <title>Metagenome analyses of Stigonema ocellatum DSM 106950, Chlorogloea purpurea SAG 13.99 and Gomphosphaeria aponina DSM 107014.</title>
        <authorList>
            <person name="Marter P."/>
            <person name="Huang S."/>
        </authorList>
    </citation>
    <scope>NUCLEOTIDE SEQUENCE</scope>
    <source>
        <strain evidence="2">JP213</strain>
    </source>
</reference>
<evidence type="ECO:0000313" key="2">
    <source>
        <dbReference type="EMBL" id="MBR8826465.1"/>
    </source>
</evidence>
<dbReference type="PANTHER" id="PTHR42774">
    <property type="entry name" value="PHOSPHOTRANSFERASE SYSTEM TRANSPORT PROTEIN"/>
    <property type="match status" value="1"/>
</dbReference>
<proteinExistence type="predicted"/>
<dbReference type="GO" id="GO:0016301">
    <property type="term" value="F:kinase activity"/>
    <property type="evidence" value="ECO:0007669"/>
    <property type="project" value="UniProtKB-KW"/>
</dbReference>
<organism evidence="2 3">
    <name type="scientific">Gomphosphaeria aponina SAG 52.96 = DSM 107014</name>
    <dbReference type="NCBI Taxonomy" id="1521640"/>
    <lineage>
        <taxon>Bacteria</taxon>
        <taxon>Bacillati</taxon>
        <taxon>Cyanobacteriota</taxon>
        <taxon>Cyanophyceae</taxon>
        <taxon>Oscillatoriophycideae</taxon>
        <taxon>Chroococcales</taxon>
        <taxon>Gomphosphaeriaceae</taxon>
        <taxon>Gomphosphaeria</taxon>
    </lineage>
</organism>
<dbReference type="EMBL" id="JADQBC010000003">
    <property type="protein sequence ID" value="MBR8826465.1"/>
    <property type="molecule type" value="Genomic_DNA"/>
</dbReference>